<dbReference type="PATRIC" id="fig|40335.7.peg.1931"/>
<evidence type="ECO:0000313" key="3">
    <source>
        <dbReference type="Proteomes" id="UP000054693"/>
    </source>
</evidence>
<comment type="caution">
    <text evidence="2">The sequence shown here is derived from an EMBL/GenBank/DDBJ whole genome shotgun (WGS) entry which is preliminary data.</text>
</comment>
<dbReference type="OrthoDB" id="5636964at2"/>
<name>A0A0W0ZXZ0_9GAMM</name>
<keyword evidence="1" id="KW-0175">Coiled coil</keyword>
<protein>
    <submittedName>
        <fullName evidence="2">Uncharacterized protein</fullName>
    </submittedName>
</protein>
<dbReference type="AlphaFoldDB" id="A0A0W0ZXZ0"/>
<sequence length="463" mass="52957">MAYTKIDQPFLEAFTSEFILHLSKPYDPHEENGAQEMIAQASFGDFGKISRIFDQLARLPCISREEFNNRMAETKSIEVYMKPIIDKVAELLLTPDKSRLNDKVIKAIGVDNYCRLVNGKNVSQEKDKIEIVANIDESAGQKANNKAQEKFVKTERNLAKSFLEAILPCYSACIYENNVLPEERTRHLLENQIRELKSKIQSIDETKKGIFPTGWEEPNLVSEKISLKEFDKQGKELVIEIRAVLQDESSNIERIWELLKKCDALVTRGTALLLESNAELGKMTDPIQQLGLRLAKNNGSIFDLKEEPRKPDYFTLKNKVDALLEIIRLSKSKLTNSELSGAMNELEKKLEEAESQLNTFHNEFAEQLKDRLPIPDQAIEPALEPYTKGISTFLEAIDQTKMKDLKPYEMSVVQRIINVISFGYFFAEERIHENSSLHMKSELMKMKSELDNPMSEAAVYSYS</sequence>
<keyword evidence="3" id="KW-1185">Reference proteome</keyword>
<evidence type="ECO:0000313" key="2">
    <source>
        <dbReference type="EMBL" id="KTD73972.1"/>
    </source>
</evidence>
<feature type="coiled-coil region" evidence="1">
    <location>
        <begin position="336"/>
        <end position="370"/>
    </location>
</feature>
<gene>
    <name evidence="2" type="ORF">Ltuc_1819</name>
</gene>
<accession>A0A0W0ZXZ0</accession>
<proteinExistence type="predicted"/>
<dbReference type="EMBL" id="LNZA01000001">
    <property type="protein sequence ID" value="KTD73972.1"/>
    <property type="molecule type" value="Genomic_DNA"/>
</dbReference>
<evidence type="ECO:0000256" key="1">
    <source>
        <dbReference type="SAM" id="Coils"/>
    </source>
</evidence>
<dbReference type="RefSeq" id="WP_058520960.1">
    <property type="nucleotide sequence ID" value="NZ_CAAAIP010000009.1"/>
</dbReference>
<dbReference type="Proteomes" id="UP000054693">
    <property type="component" value="Unassembled WGS sequence"/>
</dbReference>
<reference evidence="2 3" key="1">
    <citation type="submission" date="2015-11" db="EMBL/GenBank/DDBJ databases">
        <title>Genomic analysis of 38 Legionella species identifies large and diverse effector repertoires.</title>
        <authorList>
            <person name="Burstein D."/>
            <person name="Amaro F."/>
            <person name="Zusman T."/>
            <person name="Lifshitz Z."/>
            <person name="Cohen O."/>
            <person name="Gilbert J.A."/>
            <person name="Pupko T."/>
            <person name="Shuman H.A."/>
            <person name="Segal G."/>
        </authorList>
    </citation>
    <scope>NUCLEOTIDE SEQUENCE [LARGE SCALE GENOMIC DNA]</scope>
    <source>
        <strain evidence="2 3">ATCC 49180</strain>
    </source>
</reference>
<organism evidence="2 3">
    <name type="scientific">Legionella tucsonensis</name>
    <dbReference type="NCBI Taxonomy" id="40335"/>
    <lineage>
        <taxon>Bacteria</taxon>
        <taxon>Pseudomonadati</taxon>
        <taxon>Pseudomonadota</taxon>
        <taxon>Gammaproteobacteria</taxon>
        <taxon>Legionellales</taxon>
        <taxon>Legionellaceae</taxon>
        <taxon>Legionella</taxon>
    </lineage>
</organism>
<dbReference type="STRING" id="40335.Ltuc_1819"/>